<dbReference type="AlphaFoldDB" id="A0A0R0CR07"/>
<keyword evidence="2" id="KW-1185">Reference proteome</keyword>
<sequence length="108" mass="11602">MPTIGIGIGIGARGDLQVIPALRREYRQTVGDPPLVALRAGDAELPAGRDIATDAGPLWMDGAARIHPDLGIQRHAAWLPRPGALHHQPVPVENFGQFRRHPVSGMLV</sequence>
<proteinExistence type="predicted"/>
<name>A0A0R0CR07_9GAMM</name>
<accession>A0A0R0CR07</accession>
<dbReference type="EMBL" id="LDJL01000001">
    <property type="protein sequence ID" value="KRG71957.1"/>
    <property type="molecule type" value="Genomic_DNA"/>
</dbReference>
<comment type="caution">
    <text evidence="1">The sequence shown here is derived from an EMBL/GenBank/DDBJ whole genome shotgun (WGS) entry which is preliminary data.</text>
</comment>
<protein>
    <submittedName>
        <fullName evidence="1">Uncharacterized protein</fullName>
    </submittedName>
</protein>
<dbReference type="PATRIC" id="fig|344882.3.peg.70"/>
<organism evidence="1 2">
    <name type="scientific">Pseudoxanthomonas dokdonensis</name>
    <dbReference type="NCBI Taxonomy" id="344882"/>
    <lineage>
        <taxon>Bacteria</taxon>
        <taxon>Pseudomonadati</taxon>
        <taxon>Pseudomonadota</taxon>
        <taxon>Gammaproteobacteria</taxon>
        <taxon>Lysobacterales</taxon>
        <taxon>Lysobacteraceae</taxon>
        <taxon>Pseudoxanthomonas</taxon>
    </lineage>
</organism>
<reference evidence="1 2" key="1">
    <citation type="submission" date="2015-05" db="EMBL/GenBank/DDBJ databases">
        <title>Genome sequencing and analysis of members of genus Stenotrophomonas.</title>
        <authorList>
            <person name="Patil P.P."/>
            <person name="Midha S."/>
            <person name="Patil P.B."/>
        </authorList>
    </citation>
    <scope>NUCLEOTIDE SEQUENCE [LARGE SCALE GENOMIC DNA]</scope>
    <source>
        <strain evidence="1 2">DSM 21858</strain>
    </source>
</reference>
<gene>
    <name evidence="1" type="ORF">ABB29_00345</name>
</gene>
<evidence type="ECO:0000313" key="1">
    <source>
        <dbReference type="EMBL" id="KRG71957.1"/>
    </source>
</evidence>
<dbReference type="Proteomes" id="UP000052052">
    <property type="component" value="Unassembled WGS sequence"/>
</dbReference>
<evidence type="ECO:0000313" key="2">
    <source>
        <dbReference type="Proteomes" id="UP000052052"/>
    </source>
</evidence>